<evidence type="ECO:0000313" key="1">
    <source>
        <dbReference type="EMBL" id="KOX69876.1"/>
    </source>
</evidence>
<dbReference type="AlphaFoldDB" id="A0A0M8ZTV5"/>
<dbReference type="STRING" id="166423.A0A0M8ZTV5"/>
<accession>A0A0M8ZTV5</accession>
<evidence type="ECO:0000313" key="2">
    <source>
        <dbReference type="Proteomes" id="UP000053105"/>
    </source>
</evidence>
<organism evidence="1 2">
    <name type="scientific">Melipona quadrifasciata</name>
    <dbReference type="NCBI Taxonomy" id="166423"/>
    <lineage>
        <taxon>Eukaryota</taxon>
        <taxon>Metazoa</taxon>
        <taxon>Ecdysozoa</taxon>
        <taxon>Arthropoda</taxon>
        <taxon>Hexapoda</taxon>
        <taxon>Insecta</taxon>
        <taxon>Pterygota</taxon>
        <taxon>Neoptera</taxon>
        <taxon>Endopterygota</taxon>
        <taxon>Hymenoptera</taxon>
        <taxon>Apocrita</taxon>
        <taxon>Aculeata</taxon>
        <taxon>Apoidea</taxon>
        <taxon>Anthophila</taxon>
        <taxon>Apidae</taxon>
        <taxon>Melipona</taxon>
    </lineage>
</organism>
<keyword evidence="2" id="KW-1185">Reference proteome</keyword>
<proteinExistence type="predicted"/>
<dbReference type="Proteomes" id="UP000053105">
    <property type="component" value="Unassembled WGS sequence"/>
</dbReference>
<sequence>MTFPIVPDLRRNKARDLEGPTLEKAMPVYQLLQRQIVMKELKERTDQLINEVLEEVIQRTVGGMAEANFAIFPNREMAAAMHENQLLAAEIAIPHEGQEQVFTVNVGTQELRKIHTLLCY</sequence>
<dbReference type="EMBL" id="KQ435879">
    <property type="protein sequence ID" value="KOX69876.1"/>
    <property type="molecule type" value="Genomic_DNA"/>
</dbReference>
<reference evidence="1 2" key="1">
    <citation type="submission" date="2015-07" db="EMBL/GenBank/DDBJ databases">
        <title>The genome of Melipona quadrifasciata.</title>
        <authorList>
            <person name="Pan H."/>
            <person name="Kapheim K."/>
        </authorList>
    </citation>
    <scope>NUCLEOTIDE SEQUENCE [LARGE SCALE GENOMIC DNA]</scope>
    <source>
        <strain evidence="1">0111107301</strain>
        <tissue evidence="1">Whole body</tissue>
    </source>
</reference>
<gene>
    <name evidence="1" type="ORF">WN51_06221</name>
</gene>
<name>A0A0M8ZTV5_9HYME</name>
<protein>
    <submittedName>
        <fullName evidence="1">Uncharacterized protein</fullName>
    </submittedName>
</protein>